<dbReference type="PATRIC" id="fig|1286094.4.peg.1260"/>
<feature type="region of interest" description="Disordered" evidence="1">
    <location>
        <begin position="1"/>
        <end position="54"/>
    </location>
</feature>
<dbReference type="EMBL" id="AOPZ01000049">
    <property type="protein sequence ID" value="EPH45699.1"/>
    <property type="molecule type" value="Genomic_DNA"/>
</dbReference>
<organism evidence="2 3">
    <name type="scientific">Streptomyces aurantiacus JA 4570</name>
    <dbReference type="NCBI Taxonomy" id="1286094"/>
    <lineage>
        <taxon>Bacteria</taxon>
        <taxon>Bacillati</taxon>
        <taxon>Actinomycetota</taxon>
        <taxon>Actinomycetes</taxon>
        <taxon>Kitasatosporales</taxon>
        <taxon>Streptomycetaceae</taxon>
        <taxon>Streptomyces</taxon>
        <taxon>Streptomyces aurantiacus group</taxon>
    </lineage>
</organism>
<feature type="compositionally biased region" description="Pro residues" evidence="1">
    <location>
        <begin position="12"/>
        <end position="25"/>
    </location>
</feature>
<comment type="caution">
    <text evidence="2">The sequence shown here is derived from an EMBL/GenBank/DDBJ whole genome shotgun (WGS) entry which is preliminary data.</text>
</comment>
<dbReference type="OrthoDB" id="4170254at2"/>
<proteinExistence type="predicted"/>
<dbReference type="AlphaFoldDB" id="S3ZSE7"/>
<reference evidence="2 3" key="1">
    <citation type="submission" date="2013-02" db="EMBL/GenBank/DDBJ databases">
        <title>Draft Genome Sequence of Streptomyces aurantiacus, Which Produces Setomimycin.</title>
        <authorList>
            <person name="Gruening B.A."/>
            <person name="Praeg A."/>
            <person name="Erxleben A."/>
            <person name="Guenther S."/>
            <person name="Mueller M."/>
        </authorList>
    </citation>
    <scope>NUCLEOTIDE SEQUENCE [LARGE SCALE GENOMIC DNA]</scope>
    <source>
        <strain evidence="2 3">JA 4570</strain>
    </source>
</reference>
<evidence type="ECO:0000313" key="3">
    <source>
        <dbReference type="Proteomes" id="UP000014629"/>
    </source>
</evidence>
<accession>S3ZSE7</accession>
<evidence type="ECO:0000256" key="1">
    <source>
        <dbReference type="SAM" id="MobiDB-lite"/>
    </source>
</evidence>
<name>S3ZSE7_9ACTN</name>
<gene>
    <name evidence="2" type="ORF">STRAU_1280</name>
</gene>
<evidence type="ECO:0000313" key="2">
    <source>
        <dbReference type="EMBL" id="EPH45699.1"/>
    </source>
</evidence>
<protein>
    <submittedName>
        <fullName evidence="2">Uncharacterized protein</fullName>
    </submittedName>
</protein>
<dbReference type="Proteomes" id="UP000014629">
    <property type="component" value="Unassembled WGS sequence"/>
</dbReference>
<keyword evidence="3" id="KW-1185">Reference proteome</keyword>
<feature type="compositionally biased region" description="Pro residues" evidence="1">
    <location>
        <begin position="39"/>
        <end position="52"/>
    </location>
</feature>
<sequence length="365" mass="37787">MDASGPRDTAAGPPPGGSPTPPATNVPPSDTTPGASGTPAPPPGPPTPPPAADPHLAALAAELTHGRHGVAHLGPLPAPDLSGTAALWRWFHLTLLRLPAPHATQWRARAQQLPVAGGDPGGARWEAWRTLGEGQVLLPPLPRLGVPGVRLDPAGSAAPWAMAAAAGGEPAGEGTAVRGSQGVPPAPGDLRAPLGVFVVLAGWVGGLAALDGQLHHCLENVSHRGVVPLREAEHRTAHRHELAQRIGRLACREPGSAAELRAALAVDEALCSVLHLPPAAPGSWWAQLAETSQRAVLELRRRVRDSGADVAVEVLAPTYREARRRTGGNDIPLDAGGRKGQVLAGLRLWARIDGRELPGRVVYRA</sequence>